<accession>A0A2H3G0P6</accession>
<dbReference type="PANTHER" id="PTHR40619:SF3">
    <property type="entry name" value="FUNGAL STAND N-TERMINAL GOODBYE DOMAIN-CONTAINING PROTEIN"/>
    <property type="match status" value="1"/>
</dbReference>
<organism evidence="1 2">
    <name type="scientific">Fusarium oxysporum f. sp. radicis-cucumerinum</name>
    <dbReference type="NCBI Taxonomy" id="327505"/>
    <lineage>
        <taxon>Eukaryota</taxon>
        <taxon>Fungi</taxon>
        <taxon>Dikarya</taxon>
        <taxon>Ascomycota</taxon>
        <taxon>Pezizomycotina</taxon>
        <taxon>Sordariomycetes</taxon>
        <taxon>Hypocreomycetidae</taxon>
        <taxon>Hypocreales</taxon>
        <taxon>Nectriaceae</taxon>
        <taxon>Fusarium</taxon>
        <taxon>Fusarium oxysporum species complex</taxon>
    </lineage>
</organism>
<reference evidence="1 2" key="2">
    <citation type="journal article" date="2017" name="Sci. Rep.">
        <title>A mobile pathogenicity chromosome in Fusarium oxysporum for infection of multiple cucurbit species.</title>
        <authorList>
            <person name="van Dam P."/>
            <person name="Fokkens L."/>
            <person name="Ayukawa Y."/>
            <person name="van der Gragt M."/>
            <person name="Ter Horst A."/>
            <person name="Brankovics B."/>
            <person name="Houterman P.M."/>
            <person name="Arie T."/>
            <person name="Rep M."/>
        </authorList>
    </citation>
    <scope>NUCLEOTIDE SEQUENCE [LARGE SCALE GENOMIC DNA]</scope>
    <source>
        <strain evidence="1 2">Forc016</strain>
    </source>
</reference>
<dbReference type="PANTHER" id="PTHR40619">
    <property type="entry name" value="FUNGAL STAND N-TERMINAL GOODBYE DOMAIN-CONTAINING PROTEIN"/>
    <property type="match status" value="1"/>
</dbReference>
<proteinExistence type="predicted"/>
<protein>
    <recommendedName>
        <fullName evidence="3">Fungal STAND N-terminal Goodbye domain-containing protein</fullName>
    </recommendedName>
</protein>
<evidence type="ECO:0000313" key="1">
    <source>
        <dbReference type="EMBL" id="PCD23946.1"/>
    </source>
</evidence>
<dbReference type="STRING" id="327505.A0A2H3G0P6"/>
<dbReference type="Proteomes" id="UP000219602">
    <property type="component" value="Chromosome 13"/>
</dbReference>
<comment type="caution">
    <text evidence="1">The sequence shown here is derived from an EMBL/GenBank/DDBJ whole genome shotgun (WGS) entry which is preliminary data.</text>
</comment>
<reference evidence="1 2" key="1">
    <citation type="journal article" date="2016" name="Environ. Microbiol.">
        <title>Effector profiles distinguish formae speciales of Fusarium oxysporum.</title>
        <authorList>
            <person name="van Dam P."/>
            <person name="Fokkens L."/>
            <person name="Schmidt S.M."/>
            <person name="Linmans J.H."/>
            <person name="Kistler H.C."/>
            <person name="Ma L.J."/>
            <person name="Rep M."/>
        </authorList>
    </citation>
    <scope>NUCLEOTIDE SEQUENCE [LARGE SCALE GENOMIC DNA]</scope>
    <source>
        <strain evidence="1 2">Forc016</strain>
    </source>
</reference>
<evidence type="ECO:0008006" key="3">
    <source>
        <dbReference type="Google" id="ProtNLM"/>
    </source>
</evidence>
<name>A0A2H3G0P6_FUSOX</name>
<dbReference type="EMBL" id="MABQ02000011">
    <property type="protein sequence ID" value="PCD23946.1"/>
    <property type="molecule type" value="Genomic_DNA"/>
</dbReference>
<sequence>MESSWSYVPTINLQPPAVDFIDNHLDSPHTACTTPPSRYSARQGAYIICEPLHSSQKLTAPVSPTGLATQSCLSTPRNVQIPSRQLVDQPMVTLKFWDSLFHRAMSQLKENHPTEPDLKQGFGIRDKTDCTAVFDQLEKAKETYSKKDKSFTAKFTRVYRKFVDNAAEPLLGASKFVPNIDYVTPILGAVQILLEAAIKAAKVREEVLSAFDDIDKVFSQVEGFLEIYKNDMNLEKVSIDLIATVFYAIECVIGFFIKSPGKRVIPATFNPESYKYAITESLCAIKAKAEHLISQADMSAKYETRNGLQMVLDRMPTPEEIEDIRRGQHFLNTSVLRLLSEYNNNLRAIYMDRMAFGYSRPCSPVPPMEQANVEQRISPQELLDWINIPDLLVGDKEIINRMRHIRVPSVERARAEQLVNTGQLREWLVSPHSAQLLIHGNYDIRCRVSGLTLLCTSLAGSLADRAPNGLCLLFYCGLHDNFDYDEYTGGRAVIQSFICQLLCQYDFSDCISVGDVRPDLLHLDDVDELCCLFERLVFQLPRSTLLVCLIDGVVYYEREEFMESMADVLVTLLRISKEQRTSANIKVLLTSPTKTMEVRRPFHDELILCMESRARSGVAASKGRLERQLNEHVNGVTELDDRRMLNIDGHG</sequence>
<evidence type="ECO:0000313" key="2">
    <source>
        <dbReference type="Proteomes" id="UP000219602"/>
    </source>
</evidence>
<dbReference type="AlphaFoldDB" id="A0A2H3G0P6"/>
<gene>
    <name evidence="1" type="ORF">AU210_015460</name>
</gene>